<feature type="compositionally biased region" description="Polar residues" evidence="5">
    <location>
        <begin position="157"/>
        <end position="179"/>
    </location>
</feature>
<keyword evidence="4" id="KW-0647">Proteasome</keyword>
<dbReference type="SUPFAM" id="SSF48371">
    <property type="entry name" value="ARM repeat"/>
    <property type="match status" value="2"/>
</dbReference>
<dbReference type="OrthoDB" id="16066at2759"/>
<dbReference type="InterPro" id="IPR024372">
    <property type="entry name" value="Ecm29_N"/>
</dbReference>
<dbReference type="GO" id="GO:0036503">
    <property type="term" value="P:ERAD pathway"/>
    <property type="evidence" value="ECO:0007669"/>
    <property type="project" value="TreeGrafter"/>
</dbReference>
<dbReference type="PANTHER" id="PTHR23346">
    <property type="entry name" value="TRANSLATIONAL ACTIVATOR GCN1-RELATED"/>
    <property type="match status" value="1"/>
</dbReference>
<gene>
    <name evidence="8" type="ORF">RFULGI_LOCUS1656</name>
</gene>
<dbReference type="GO" id="GO:0005737">
    <property type="term" value="C:cytoplasm"/>
    <property type="evidence" value="ECO:0007669"/>
    <property type="project" value="UniProtKB-SubCell"/>
</dbReference>
<evidence type="ECO:0000313" key="8">
    <source>
        <dbReference type="EMBL" id="CAG8483679.1"/>
    </source>
</evidence>
<dbReference type="Pfam" id="PF13001">
    <property type="entry name" value="ECM29_N"/>
    <property type="match status" value="1"/>
</dbReference>
<protein>
    <submittedName>
        <fullName evidence="8">8071_t:CDS:1</fullName>
    </submittedName>
</protein>
<organism evidence="8 9">
    <name type="scientific">Racocetra fulgida</name>
    <dbReference type="NCBI Taxonomy" id="60492"/>
    <lineage>
        <taxon>Eukaryota</taxon>
        <taxon>Fungi</taxon>
        <taxon>Fungi incertae sedis</taxon>
        <taxon>Mucoromycota</taxon>
        <taxon>Glomeromycotina</taxon>
        <taxon>Glomeromycetes</taxon>
        <taxon>Diversisporales</taxon>
        <taxon>Gigasporaceae</taxon>
        <taxon>Racocetra</taxon>
    </lineage>
</organism>
<dbReference type="Gene3D" id="1.25.10.10">
    <property type="entry name" value="Leucine-rich Repeat Variant"/>
    <property type="match status" value="2"/>
</dbReference>
<dbReference type="InterPro" id="IPR055443">
    <property type="entry name" value="HEAT_ECM29"/>
</dbReference>
<feature type="region of interest" description="Disordered" evidence="5">
    <location>
        <begin position="157"/>
        <end position="182"/>
    </location>
</feature>
<evidence type="ECO:0000256" key="2">
    <source>
        <dbReference type="ARBA" id="ARBA00022490"/>
    </source>
</evidence>
<dbReference type="Pfam" id="PF24492">
    <property type="entry name" value="HEAT_ECM29"/>
    <property type="match status" value="1"/>
</dbReference>
<dbReference type="EMBL" id="CAJVPZ010001075">
    <property type="protein sequence ID" value="CAG8483679.1"/>
    <property type="molecule type" value="Genomic_DNA"/>
</dbReference>
<dbReference type="InterPro" id="IPR016024">
    <property type="entry name" value="ARM-type_fold"/>
</dbReference>
<dbReference type="GO" id="GO:0060090">
    <property type="term" value="F:molecular adaptor activity"/>
    <property type="evidence" value="ECO:0007669"/>
    <property type="project" value="InterPro"/>
</dbReference>
<dbReference type="GO" id="GO:0005634">
    <property type="term" value="C:nucleus"/>
    <property type="evidence" value="ECO:0007669"/>
    <property type="project" value="TreeGrafter"/>
</dbReference>
<comment type="caution">
    <text evidence="8">The sequence shown here is derived from an EMBL/GenBank/DDBJ whole genome shotgun (WGS) entry which is preliminary data.</text>
</comment>
<evidence type="ECO:0000256" key="4">
    <source>
        <dbReference type="ARBA" id="ARBA00022942"/>
    </source>
</evidence>
<evidence type="ECO:0000256" key="5">
    <source>
        <dbReference type="SAM" id="MobiDB-lite"/>
    </source>
</evidence>
<accession>A0A9N8WB20</accession>
<reference evidence="8" key="1">
    <citation type="submission" date="2021-06" db="EMBL/GenBank/DDBJ databases">
        <authorList>
            <person name="Kallberg Y."/>
            <person name="Tangrot J."/>
            <person name="Rosling A."/>
        </authorList>
    </citation>
    <scope>NUCLEOTIDE SEQUENCE</scope>
    <source>
        <strain evidence="8">IN212</strain>
    </source>
</reference>
<feature type="domain" description="Proteasome adapter and scaffold protein ECM29 HEAT-repeat" evidence="7">
    <location>
        <begin position="851"/>
        <end position="984"/>
    </location>
</feature>
<dbReference type="PANTHER" id="PTHR23346:SF19">
    <property type="entry name" value="PROTEASOME ADAPTER AND SCAFFOLD PROTEIN ECM29"/>
    <property type="match status" value="1"/>
</dbReference>
<feature type="domain" description="Proteasome component Ecm29 N-terminal" evidence="6">
    <location>
        <begin position="9"/>
        <end position="108"/>
    </location>
</feature>
<comment type="subcellular location">
    <subcellularLocation>
        <location evidence="1">Cytoplasm</location>
    </subcellularLocation>
</comment>
<evidence type="ECO:0000256" key="3">
    <source>
        <dbReference type="ARBA" id="ARBA00022737"/>
    </source>
</evidence>
<dbReference type="GO" id="GO:0043248">
    <property type="term" value="P:proteasome assembly"/>
    <property type="evidence" value="ECO:0007669"/>
    <property type="project" value="InterPro"/>
</dbReference>
<evidence type="ECO:0000259" key="7">
    <source>
        <dbReference type="Pfam" id="PF24492"/>
    </source>
</evidence>
<proteinExistence type="predicted"/>
<name>A0A9N8WB20_9GLOM</name>
<keyword evidence="3" id="KW-0677">Repeat</keyword>
<evidence type="ECO:0000256" key="1">
    <source>
        <dbReference type="ARBA" id="ARBA00004496"/>
    </source>
</evidence>
<dbReference type="InterPro" id="IPR011989">
    <property type="entry name" value="ARM-like"/>
</dbReference>
<dbReference type="Proteomes" id="UP000789396">
    <property type="component" value="Unassembled WGS sequence"/>
</dbReference>
<keyword evidence="9" id="KW-1185">Reference proteome</keyword>
<evidence type="ECO:0000259" key="6">
    <source>
        <dbReference type="Pfam" id="PF13001"/>
    </source>
</evidence>
<dbReference type="Pfam" id="PF23731">
    <property type="entry name" value="ARM_ECM29_C"/>
    <property type="match status" value="1"/>
</dbReference>
<keyword evidence="2" id="KW-0963">Cytoplasm</keyword>
<evidence type="ECO:0000313" key="9">
    <source>
        <dbReference type="Proteomes" id="UP000789396"/>
    </source>
</evidence>
<dbReference type="GO" id="GO:0000502">
    <property type="term" value="C:proteasome complex"/>
    <property type="evidence" value="ECO:0007669"/>
    <property type="project" value="UniProtKB-KW"/>
</dbReference>
<sequence>MAEEEIELLEKVELRLALAETDAQLEKILNAFLSPILLKLASPHEVVRTKVMSVLTHINKRTRSKSDIKLPLNPLLDLVCTDKVTQSAFVKNFAILYLEMAYFRLTEEVLQKFKSKPADSPSSLDPFNFAENLNDAKFLLASFLDVILYNVPQQPKSRLQQPTGGDSSSGQQEVSQNLAQLPPPDSLPEEIHLAKFLILLVASCDSVNEIVDGAQQETSQQPASPALKLKIIADEKLEIREMALRNLAFPDPRAPKLYPNEPDEEIKIPSFSKMVNFIDAKSTQRTQHLIDVLQTSQSTGQIYIMGYRSDVYINILRFLRHLMIINADPTALIDDLSDELDGEIKLFDPNTRTLAKAWIKDQLLADQESQDAMDIDEPQGGLHIYLRLIEKSLKTEGMIGNELKSDPARISSIQELIKELIAVGKDQSKQVEHHDGSILALGYIIGRLTYRYPSTYQSIVPANLLSEIMEIISEDLNSTKNSSVINASKALGETCRYTSLLFENYDKGKGKDDDSSSYSYNLTKILEKLITIAKTTKDVKETAIAALGHIALGNSEYTEKVLSLFYYLSSTLNKQVEVHFTVGEAITYVTTGWESLALNQYLDIADSSPPPISVDYSIINGILNKIFSDLLPSGKAAVKKAGIGLVYELGDENMRKQLVDSLVDMLSEGKRQKETINADTQLFDSNTLGQTPDGSAISTYQSILSLASDMNQPELVYKFMQLASYNAMWQSRKGAAFGFSFIIAKAEKELEPYLKDLIPRLYRFQYDPNPKVNDAMSSIWKALVKEPKKAIEEYFDVIVKDLLKVLSNNYDLYVYNLKESVRVAAFKTCRALTKITVKYCDPDNVSIDDDYLSFHVEKYDVTQEQNSRLSAAKMSPMMEGIESCIDYIDESVMVNLTPKLLQLVRKGVGLPTKAGCARFLVSLCFKKASILKPHADTIMKALSGAILDTSPAVRKSYAVAVGYVAHLSSDNTLIRLIGHLKKVYCENNEQEIRSISGITALEISRHASDELKRIYVEILPLAYYGLHDSDTGIKNVWNEVWDENTAGSTSAIKLYLKELIDLLSTLLESPSWQTKRQAAATIADVAKIIEKSLLPYMTQVIPLLMNGLSGRTWVGKEALVEALVTASISCKEYFDDDNTRVQLNDISKILVRESKKTNKLYKRHCIDNLGRFADSYIDILDLYTDVKEFLIELATGEQDPNEMDEDDANQQPLFFLVKASAMKCLGLVWPRQKEIQELGLVFAASLESSKNIWNVRLGVLASLDKYIDKLDLTENDKTLVLDEGTLLSIFNGLKNGLQDAKYVAIRTASLESFKKVSEKVKDIIKIAESDPVPGISELAKDIHRTL</sequence>